<evidence type="ECO:0000256" key="4">
    <source>
        <dbReference type="ARBA" id="ARBA00022755"/>
    </source>
</evidence>
<dbReference type="GO" id="GO:0000166">
    <property type="term" value="F:nucleotide binding"/>
    <property type="evidence" value="ECO:0007669"/>
    <property type="project" value="UniProtKB-KW"/>
</dbReference>
<keyword evidence="1" id="KW-0436">Ligase</keyword>
<dbReference type="InterPro" id="IPR001114">
    <property type="entry name" value="Adenylosuccinate_synthetase"/>
</dbReference>
<sequence length="72" mass="8563">QNRLRNRYNYYKLTFPDLDLDIEKTIEQFKKLAEYFRPMIIDTVAYLNQNILDGSKKILVEGANATMLDIDF</sequence>
<proteinExistence type="predicted"/>
<evidence type="ECO:0000256" key="3">
    <source>
        <dbReference type="ARBA" id="ARBA00022741"/>
    </source>
</evidence>
<keyword evidence="4" id="KW-0658">Purine biosynthesis</keyword>
<dbReference type="Proteomes" id="UP000663868">
    <property type="component" value="Unassembled WGS sequence"/>
</dbReference>
<dbReference type="InterPro" id="IPR027417">
    <property type="entry name" value="P-loop_NTPase"/>
</dbReference>
<keyword evidence="5" id="KW-0460">Magnesium</keyword>
<dbReference type="GO" id="GO:0005737">
    <property type="term" value="C:cytoplasm"/>
    <property type="evidence" value="ECO:0007669"/>
    <property type="project" value="TreeGrafter"/>
</dbReference>
<dbReference type="GO" id="GO:0046040">
    <property type="term" value="P:IMP metabolic process"/>
    <property type="evidence" value="ECO:0007669"/>
    <property type="project" value="TreeGrafter"/>
</dbReference>
<keyword evidence="2" id="KW-0479">Metal-binding</keyword>
<dbReference type="Gene3D" id="3.40.440.10">
    <property type="entry name" value="Adenylosuccinate Synthetase, subunit A, domain 1"/>
    <property type="match status" value="1"/>
</dbReference>
<reference evidence="6" key="1">
    <citation type="submission" date="2021-02" db="EMBL/GenBank/DDBJ databases">
        <authorList>
            <person name="Nowell W R."/>
        </authorList>
    </citation>
    <scope>NUCLEOTIDE SEQUENCE</scope>
</reference>
<dbReference type="AlphaFoldDB" id="A0A820QW39"/>
<dbReference type="PANTHER" id="PTHR11846:SF0">
    <property type="entry name" value="ADENYLOSUCCINATE SYNTHETASE"/>
    <property type="match status" value="1"/>
</dbReference>
<feature type="non-terminal residue" evidence="6">
    <location>
        <position position="1"/>
    </location>
</feature>
<evidence type="ECO:0000313" key="7">
    <source>
        <dbReference type="Proteomes" id="UP000663868"/>
    </source>
</evidence>
<dbReference type="EMBL" id="CAJOBB010028584">
    <property type="protein sequence ID" value="CAF4430819.1"/>
    <property type="molecule type" value="Genomic_DNA"/>
</dbReference>
<protein>
    <recommendedName>
        <fullName evidence="8">Adenylosuccinate synthetase</fullName>
    </recommendedName>
</protein>
<evidence type="ECO:0000256" key="5">
    <source>
        <dbReference type="ARBA" id="ARBA00022842"/>
    </source>
</evidence>
<dbReference type="GO" id="GO:0044208">
    <property type="term" value="P:'de novo' AMP biosynthetic process"/>
    <property type="evidence" value="ECO:0007669"/>
    <property type="project" value="TreeGrafter"/>
</dbReference>
<name>A0A820QW39_9BILA</name>
<dbReference type="GO" id="GO:0046872">
    <property type="term" value="F:metal ion binding"/>
    <property type="evidence" value="ECO:0007669"/>
    <property type="project" value="UniProtKB-KW"/>
</dbReference>
<evidence type="ECO:0000256" key="1">
    <source>
        <dbReference type="ARBA" id="ARBA00022598"/>
    </source>
</evidence>
<comment type="caution">
    <text evidence="6">The sequence shown here is derived from an EMBL/GenBank/DDBJ whole genome shotgun (WGS) entry which is preliminary data.</text>
</comment>
<dbReference type="InterPro" id="IPR042109">
    <property type="entry name" value="Adenylosuccinate_synth_dom1"/>
</dbReference>
<dbReference type="SUPFAM" id="SSF52540">
    <property type="entry name" value="P-loop containing nucleoside triphosphate hydrolases"/>
    <property type="match status" value="1"/>
</dbReference>
<dbReference type="GO" id="GO:0004019">
    <property type="term" value="F:adenylosuccinate synthase activity"/>
    <property type="evidence" value="ECO:0007669"/>
    <property type="project" value="InterPro"/>
</dbReference>
<dbReference type="PANTHER" id="PTHR11846">
    <property type="entry name" value="ADENYLOSUCCINATE SYNTHETASE"/>
    <property type="match status" value="1"/>
</dbReference>
<accession>A0A820QW39</accession>
<evidence type="ECO:0000313" key="6">
    <source>
        <dbReference type="EMBL" id="CAF4430819.1"/>
    </source>
</evidence>
<gene>
    <name evidence="6" type="ORF">KXQ929_LOCUS52775</name>
</gene>
<organism evidence="6 7">
    <name type="scientific">Adineta steineri</name>
    <dbReference type="NCBI Taxonomy" id="433720"/>
    <lineage>
        <taxon>Eukaryota</taxon>
        <taxon>Metazoa</taxon>
        <taxon>Spiralia</taxon>
        <taxon>Gnathifera</taxon>
        <taxon>Rotifera</taxon>
        <taxon>Eurotatoria</taxon>
        <taxon>Bdelloidea</taxon>
        <taxon>Adinetida</taxon>
        <taxon>Adinetidae</taxon>
        <taxon>Adineta</taxon>
    </lineage>
</organism>
<evidence type="ECO:0000256" key="2">
    <source>
        <dbReference type="ARBA" id="ARBA00022723"/>
    </source>
</evidence>
<evidence type="ECO:0008006" key="8">
    <source>
        <dbReference type="Google" id="ProtNLM"/>
    </source>
</evidence>
<dbReference type="Pfam" id="PF00709">
    <property type="entry name" value="Adenylsucc_synt"/>
    <property type="match status" value="1"/>
</dbReference>
<keyword evidence="3" id="KW-0547">Nucleotide-binding</keyword>
<feature type="non-terminal residue" evidence="6">
    <location>
        <position position="72"/>
    </location>
</feature>